<sequence length="101" mass="10962">MSFERKPATALYFSSHLHSSNSQPHQNSITDTTPFNNKPQGKVAIITGGASNIGEAMKCLFVDNGARAVVIADIQDELGCIIAKSISLHRCKYVHCDVTDE</sequence>
<dbReference type="InterPro" id="IPR036291">
    <property type="entry name" value="NAD(P)-bd_dom_sf"/>
</dbReference>
<dbReference type="SUPFAM" id="SSF51735">
    <property type="entry name" value="NAD(P)-binding Rossmann-fold domains"/>
    <property type="match status" value="1"/>
</dbReference>
<evidence type="ECO:0000256" key="1">
    <source>
        <dbReference type="ARBA" id="ARBA00006484"/>
    </source>
</evidence>
<evidence type="ECO:0000256" key="2">
    <source>
        <dbReference type="SAM" id="MobiDB-lite"/>
    </source>
</evidence>
<dbReference type="PANTHER" id="PTHR42820:SF21">
    <property type="entry name" value="SHORT-CHAIN DEHYDROGENASE REDUCTASE 3B-LIKE"/>
    <property type="match status" value="1"/>
</dbReference>
<comment type="similarity">
    <text evidence="1">Belongs to the short-chain dehydrogenases/reductases (SDR) family.</text>
</comment>
<evidence type="ECO:0000313" key="3">
    <source>
        <dbReference type="EMBL" id="RVW91207.1"/>
    </source>
</evidence>
<dbReference type="Proteomes" id="UP000288805">
    <property type="component" value="Unassembled WGS sequence"/>
</dbReference>
<gene>
    <name evidence="3" type="primary">ISPD_1</name>
    <name evidence="3" type="ORF">CK203_031776</name>
</gene>
<reference evidence="3 4" key="1">
    <citation type="journal article" date="2018" name="PLoS Genet.">
        <title>Population sequencing reveals clonal diversity and ancestral inbreeding in the grapevine cultivar Chardonnay.</title>
        <authorList>
            <person name="Roach M.J."/>
            <person name="Johnson D.L."/>
            <person name="Bohlmann J."/>
            <person name="van Vuuren H.J."/>
            <person name="Jones S.J."/>
            <person name="Pretorius I.S."/>
            <person name="Schmidt S.A."/>
            <person name="Borneman A.R."/>
        </authorList>
    </citation>
    <scope>NUCLEOTIDE SEQUENCE [LARGE SCALE GENOMIC DNA]</scope>
    <source>
        <strain evidence="4">cv. Chardonnay</strain>
        <tissue evidence="3">Leaf</tissue>
    </source>
</reference>
<comment type="caution">
    <text evidence="3">The sequence shown here is derived from an EMBL/GenBank/DDBJ whole genome shotgun (WGS) entry which is preliminary data.</text>
</comment>
<dbReference type="Gene3D" id="3.40.50.720">
    <property type="entry name" value="NAD(P)-binding Rossmann-like Domain"/>
    <property type="match status" value="1"/>
</dbReference>
<evidence type="ECO:0000313" key="4">
    <source>
        <dbReference type="Proteomes" id="UP000288805"/>
    </source>
</evidence>
<protein>
    <submittedName>
        <fullName evidence="3">(-)-isopiperitenol/(-)-carveol dehydrogenase, mitochondrial</fullName>
    </submittedName>
</protein>
<accession>A0A438I3D9</accession>
<name>A0A438I3D9_VITVI</name>
<dbReference type="EMBL" id="QGNW01000148">
    <property type="protein sequence ID" value="RVW91207.1"/>
    <property type="molecule type" value="Genomic_DNA"/>
</dbReference>
<dbReference type="PANTHER" id="PTHR42820">
    <property type="entry name" value="SHORT-CHAIN DEHYDROGENASE REDUCTASE"/>
    <property type="match status" value="1"/>
</dbReference>
<feature type="region of interest" description="Disordered" evidence="2">
    <location>
        <begin position="16"/>
        <end position="36"/>
    </location>
</feature>
<proteinExistence type="inferred from homology"/>
<dbReference type="AlphaFoldDB" id="A0A438I3D9"/>
<organism evidence="3 4">
    <name type="scientific">Vitis vinifera</name>
    <name type="common">Grape</name>
    <dbReference type="NCBI Taxonomy" id="29760"/>
    <lineage>
        <taxon>Eukaryota</taxon>
        <taxon>Viridiplantae</taxon>
        <taxon>Streptophyta</taxon>
        <taxon>Embryophyta</taxon>
        <taxon>Tracheophyta</taxon>
        <taxon>Spermatophyta</taxon>
        <taxon>Magnoliopsida</taxon>
        <taxon>eudicotyledons</taxon>
        <taxon>Gunneridae</taxon>
        <taxon>Pentapetalae</taxon>
        <taxon>rosids</taxon>
        <taxon>Vitales</taxon>
        <taxon>Vitaceae</taxon>
        <taxon>Viteae</taxon>
        <taxon>Vitis</taxon>
    </lineage>
</organism>